<keyword evidence="4 9" id="KW-0560">Oxidoreductase</keyword>
<dbReference type="PIRSF" id="PIRSF000349">
    <property type="entry name" value="SODismutase"/>
    <property type="match status" value="1"/>
</dbReference>
<dbReference type="InterPro" id="IPR001189">
    <property type="entry name" value="Mn/Fe_SOD"/>
</dbReference>
<dbReference type="Gene3D" id="1.10.287.990">
    <property type="entry name" value="Fe,Mn superoxide dismutase (SOD) domain"/>
    <property type="match status" value="1"/>
</dbReference>
<evidence type="ECO:0000256" key="3">
    <source>
        <dbReference type="ARBA" id="ARBA00022723"/>
    </source>
</evidence>
<organism evidence="12 13">
    <name type="scientific">Candidatus Paracaedimonas acanthamoebae</name>
    <dbReference type="NCBI Taxonomy" id="244581"/>
    <lineage>
        <taxon>Bacteria</taxon>
        <taxon>Pseudomonadati</taxon>
        <taxon>Pseudomonadota</taxon>
        <taxon>Alphaproteobacteria</taxon>
        <taxon>Holosporales</taxon>
        <taxon>Caedimonadaceae</taxon>
        <taxon>Candidatus Paracaedimonas</taxon>
    </lineage>
</organism>
<dbReference type="PRINTS" id="PR01703">
    <property type="entry name" value="MNSODISMTASE"/>
</dbReference>
<dbReference type="Pfam" id="PF00081">
    <property type="entry name" value="Sod_Fe_N"/>
    <property type="match status" value="1"/>
</dbReference>
<keyword evidence="5" id="KW-0408">Iron</keyword>
<dbReference type="GO" id="GO:0004784">
    <property type="term" value="F:superoxide dismutase activity"/>
    <property type="evidence" value="ECO:0007669"/>
    <property type="project" value="UniProtKB-EC"/>
</dbReference>
<dbReference type="SUPFAM" id="SSF54719">
    <property type="entry name" value="Fe,Mn superoxide dismutase (SOD), C-terminal domain"/>
    <property type="match status" value="1"/>
</dbReference>
<evidence type="ECO:0000313" key="12">
    <source>
        <dbReference type="EMBL" id="MBN9412521.1"/>
    </source>
</evidence>
<protein>
    <recommendedName>
        <fullName evidence="9">Superoxide dismutase</fullName>
        <ecNumber evidence="9">1.15.1.1</ecNumber>
    </recommendedName>
</protein>
<dbReference type="PANTHER" id="PTHR42769">
    <property type="entry name" value="SUPEROXIDE DISMUTASE"/>
    <property type="match status" value="1"/>
</dbReference>
<feature type="domain" description="Manganese/iron superoxide dismutase N-terminal" evidence="10">
    <location>
        <begin position="3"/>
        <end position="87"/>
    </location>
</feature>
<evidence type="ECO:0000256" key="6">
    <source>
        <dbReference type="ARBA" id="ARBA00024318"/>
    </source>
</evidence>
<dbReference type="Pfam" id="PF02777">
    <property type="entry name" value="Sod_Fe_C"/>
    <property type="match status" value="1"/>
</dbReference>
<comment type="cofactor">
    <cofactor evidence="1">
        <name>Fe(3+)</name>
        <dbReference type="ChEBI" id="CHEBI:29034"/>
    </cofactor>
</comment>
<dbReference type="GO" id="GO:0046914">
    <property type="term" value="F:transition metal ion binding"/>
    <property type="evidence" value="ECO:0007669"/>
    <property type="project" value="UniProtKB-ARBA"/>
</dbReference>
<reference evidence="12" key="1">
    <citation type="submission" date="2021-02" db="EMBL/GenBank/DDBJ databases">
        <title>Thiocyanate and organic carbon inputs drive convergent selection for specific autotrophic Afipia and Thiobacillus strains within complex microbiomes.</title>
        <authorList>
            <person name="Huddy R.J."/>
            <person name="Sachdeva R."/>
            <person name="Kadzinga F."/>
            <person name="Kantor R.S."/>
            <person name="Harrison S.T.L."/>
            <person name="Banfield J.F."/>
        </authorList>
    </citation>
    <scope>NUCLEOTIDE SEQUENCE</scope>
    <source>
        <strain evidence="12">SCN18_10_11_15_R4_P_38_20</strain>
    </source>
</reference>
<dbReference type="Gene3D" id="3.55.40.20">
    <property type="entry name" value="Iron/manganese superoxide dismutase, C-terminal domain"/>
    <property type="match status" value="1"/>
</dbReference>
<proteinExistence type="inferred from homology"/>
<evidence type="ECO:0000313" key="13">
    <source>
        <dbReference type="Proteomes" id="UP000664414"/>
    </source>
</evidence>
<feature type="domain" description="Manganese/iron superoxide dismutase C-terminal" evidence="11">
    <location>
        <begin position="95"/>
        <end position="195"/>
    </location>
</feature>
<dbReference type="Proteomes" id="UP000664414">
    <property type="component" value="Unassembled WGS sequence"/>
</dbReference>
<evidence type="ECO:0000259" key="10">
    <source>
        <dbReference type="Pfam" id="PF00081"/>
    </source>
</evidence>
<dbReference type="SUPFAM" id="SSF46609">
    <property type="entry name" value="Fe,Mn superoxide dismutase (SOD), N-terminal domain"/>
    <property type="match status" value="1"/>
</dbReference>
<sequence length="202" mass="22999">MAFTLPPLPYAQDALEPYLSARTLDFHHGKHHQAYVTNLNNLLTDATDLATSTLEEIIMHTAQDPSKSSIFNNAAQIWNHTFLWNSMMPNGGAEPQGALALKINEDFGSFSEFKNAFKQAGITQFGSGWAWLVYENGKLKITKTGNADLPMVHGQMALLTCDVWEHAYYLDYQNRRPDYLETFLNHLINWRFAEENFLKAIK</sequence>
<evidence type="ECO:0000256" key="1">
    <source>
        <dbReference type="ARBA" id="ARBA00001965"/>
    </source>
</evidence>
<dbReference type="EMBL" id="JAFKGL010000011">
    <property type="protein sequence ID" value="MBN9412521.1"/>
    <property type="molecule type" value="Genomic_DNA"/>
</dbReference>
<dbReference type="GO" id="GO:0005737">
    <property type="term" value="C:cytoplasm"/>
    <property type="evidence" value="ECO:0007669"/>
    <property type="project" value="UniProtKB-ARBA"/>
</dbReference>
<comment type="similarity">
    <text evidence="2 9">Belongs to the iron/manganese superoxide dismutase family.</text>
</comment>
<dbReference type="InterPro" id="IPR019832">
    <property type="entry name" value="Mn/Fe_SOD_C"/>
</dbReference>
<name>A0A8J7TU93_9PROT</name>
<feature type="binding site" evidence="8">
    <location>
        <position position="27"/>
    </location>
    <ligand>
        <name>Mn(2+)</name>
        <dbReference type="ChEBI" id="CHEBI:29035"/>
    </ligand>
</feature>
<feature type="binding site" evidence="8">
    <location>
        <position position="80"/>
    </location>
    <ligand>
        <name>Mn(2+)</name>
        <dbReference type="ChEBI" id="CHEBI:29035"/>
    </ligand>
</feature>
<dbReference type="FunFam" id="1.10.287.990:FF:000002">
    <property type="entry name" value="Superoxide dismutase"/>
    <property type="match status" value="1"/>
</dbReference>
<evidence type="ECO:0000256" key="4">
    <source>
        <dbReference type="ARBA" id="ARBA00023002"/>
    </source>
</evidence>
<evidence type="ECO:0000256" key="8">
    <source>
        <dbReference type="PIRSR" id="PIRSR000349-1"/>
    </source>
</evidence>
<evidence type="ECO:0000256" key="5">
    <source>
        <dbReference type="ARBA" id="ARBA00023004"/>
    </source>
</evidence>
<dbReference type="PANTHER" id="PTHR42769:SF3">
    <property type="entry name" value="SUPEROXIDE DISMUTASE [FE] 2, CHLOROPLASTIC"/>
    <property type="match status" value="1"/>
</dbReference>
<dbReference type="InterPro" id="IPR019831">
    <property type="entry name" value="Mn/Fe_SOD_N"/>
</dbReference>
<evidence type="ECO:0000256" key="9">
    <source>
        <dbReference type="RuleBase" id="RU000414"/>
    </source>
</evidence>
<dbReference type="InterPro" id="IPR036324">
    <property type="entry name" value="Mn/Fe_SOD_N_sf"/>
</dbReference>
<dbReference type="FunFam" id="3.55.40.20:FF:000001">
    <property type="entry name" value="Superoxide dismutase"/>
    <property type="match status" value="1"/>
</dbReference>
<keyword evidence="3 8" id="KW-0479">Metal-binding</keyword>
<comment type="caution">
    <text evidence="12">The sequence shown here is derived from an EMBL/GenBank/DDBJ whole genome shotgun (WGS) entry which is preliminary data.</text>
</comment>
<evidence type="ECO:0000256" key="2">
    <source>
        <dbReference type="ARBA" id="ARBA00008714"/>
    </source>
</evidence>
<comment type="function">
    <text evidence="9">Destroys radicals which are normally produced within the cells and which are toxic to biological systems.</text>
</comment>
<dbReference type="EC" id="1.15.1.1" evidence="9"/>
<evidence type="ECO:0000256" key="7">
    <source>
        <dbReference type="ARBA" id="ARBA00047393"/>
    </source>
</evidence>
<comment type="function">
    <text evidence="6">Destroys superoxide anion radicals which are normally produced within the cells and which are toxic to biological systems. Catalyzes the dismutation of superoxide anion radicals into O2 and H2O2 by successive reduction and oxidation of the transition metal ion at the active site.</text>
</comment>
<dbReference type="PROSITE" id="PS00088">
    <property type="entry name" value="SOD_MN"/>
    <property type="match status" value="1"/>
</dbReference>
<dbReference type="AlphaFoldDB" id="A0A8J7TU93"/>
<feature type="binding site" evidence="8">
    <location>
        <position position="162"/>
    </location>
    <ligand>
        <name>Mn(2+)</name>
        <dbReference type="ChEBI" id="CHEBI:29035"/>
    </ligand>
</feature>
<feature type="binding site" evidence="8">
    <location>
        <position position="166"/>
    </location>
    <ligand>
        <name>Mn(2+)</name>
        <dbReference type="ChEBI" id="CHEBI:29035"/>
    </ligand>
</feature>
<comment type="catalytic activity">
    <reaction evidence="7">
        <text>2 superoxide + 2 H(+) = H2O2 + O2</text>
        <dbReference type="Rhea" id="RHEA:20696"/>
        <dbReference type="ChEBI" id="CHEBI:15378"/>
        <dbReference type="ChEBI" id="CHEBI:15379"/>
        <dbReference type="ChEBI" id="CHEBI:16240"/>
        <dbReference type="ChEBI" id="CHEBI:18421"/>
        <dbReference type="EC" id="1.15.1.1"/>
    </reaction>
    <physiologicalReaction direction="left-to-right" evidence="7">
        <dbReference type="Rhea" id="RHEA:20697"/>
    </physiologicalReaction>
</comment>
<gene>
    <name evidence="12" type="ORF">J0H12_01145</name>
</gene>
<dbReference type="InterPro" id="IPR019833">
    <property type="entry name" value="Mn/Fe_SOD_BS"/>
</dbReference>
<evidence type="ECO:0000259" key="11">
    <source>
        <dbReference type="Pfam" id="PF02777"/>
    </source>
</evidence>
<accession>A0A8J7TU93</accession>
<dbReference type="InterPro" id="IPR036314">
    <property type="entry name" value="SOD_C_sf"/>
</dbReference>